<reference evidence="1" key="1">
    <citation type="submission" date="2019-08" db="EMBL/GenBank/DDBJ databases">
        <authorList>
            <person name="Kucharzyk K."/>
            <person name="Murdoch R.W."/>
            <person name="Higgins S."/>
            <person name="Loffler F."/>
        </authorList>
    </citation>
    <scope>NUCLEOTIDE SEQUENCE</scope>
</reference>
<comment type="caution">
    <text evidence="1">The sequence shown here is derived from an EMBL/GenBank/DDBJ whole genome shotgun (WGS) entry which is preliminary data.</text>
</comment>
<organism evidence="1">
    <name type="scientific">bioreactor metagenome</name>
    <dbReference type="NCBI Taxonomy" id="1076179"/>
    <lineage>
        <taxon>unclassified sequences</taxon>
        <taxon>metagenomes</taxon>
        <taxon>ecological metagenomes</taxon>
    </lineage>
</organism>
<protein>
    <submittedName>
        <fullName evidence="1">Uncharacterized protein</fullName>
    </submittedName>
</protein>
<name>A0A645H8A9_9ZZZZ</name>
<dbReference type="EMBL" id="VSSQ01088667">
    <property type="protein sequence ID" value="MPN35218.1"/>
    <property type="molecule type" value="Genomic_DNA"/>
</dbReference>
<accession>A0A645H8A9</accession>
<gene>
    <name evidence="1" type="ORF">SDC9_182715</name>
</gene>
<evidence type="ECO:0000313" key="1">
    <source>
        <dbReference type="EMBL" id="MPN35218.1"/>
    </source>
</evidence>
<proteinExistence type="predicted"/>
<sequence>MDEVNFDEEDPIRIDITKYPIVTAEVFNKLKTDYPQKSILFEGNDYTLSIKGSDMKSLIPNTEQYDLSITFTPPDEEAIWETITDLDSDNDNLDPVYIHFNHHGSLPAPMKFTISLGSAYRNRSLYWNYYNEERERIDYYGYVVSNAKGTFSLPLTHMSTYIVTEEKIVDAEDKVGALNGYYTEGKLNPNTGSEV</sequence>
<dbReference type="AlphaFoldDB" id="A0A645H8A9"/>